<keyword evidence="5" id="KW-0539">Nucleus</keyword>
<dbReference type="EMBL" id="CP144534">
    <property type="protein sequence ID" value="WWC61720.1"/>
    <property type="molecule type" value="Genomic_DNA"/>
</dbReference>
<dbReference type="VEuPathDB" id="FungiDB:I303_04721"/>
<sequence>MSLFPSDRSLLFPQFETYKLHPLDPENNIRSFDLPGQGATQSRVSSSSSSTHLSFKEVRNRIGWDHLALDPGTGRGVYVDKEWNVIGFTVDDDLTPTFTQLASLPIPISASSTNQQSEFPAAFPLSPSRWAISSGSGSLYIMSTPAPPESSRTGKEFAGKFTAKYELDTPFLLRAKHVVSEDEVKLLLTRSVRPEGIEGKRSVTTAQSTTFELMEISINPNKSNQVDGDSDSEELKINWRLRGGDLPIYTSWANDGWLVLCSEEFKVSQSPEVKGEVKGKGKESESELESRTDPGSSSGTGQVNASVEEDKKRYPYSWTQDSDSINIKMPLPPQIKREAIKLDLTPTTLSIFINSPESVSDVANAGLPSELKRFLQKSTKAFWTNINPALSTWSFDSDKPRSQIEIDLAKVDHNVRWPSVFSPAGIDFEDDGDEDEDGEEEVPETLSSEFLASVRESFSHVKTRGQDGNEAGGGDVEEPSGPFHHPTMPALLREEMDLDEEDQDAFDGFGEFGGAGGGGGSGESSKVGKEVLVGYISTGEGGNGNGNGKVESNWSKNTIDVLSTPFSQAQAQDNDGISTTITIKNAVDGLSFTPPSSASHNKKGSGDISQKAWDHVSTNPALAFVLSSKRDLRLVKQHTSTTSSSTSPAASSSSGPTEQEHQHEHKHEHEQHEDELPHQSKQPKLSNSSANKSKSRSKSNSNSKSKTTVLAFDSGSSLGQGNMYIYYPPQEGEKMYAKQGVLPISGGEKGALLGVDLMIVNGRNVVVSLTEKNLIIIKDVL</sequence>
<evidence type="ECO:0000256" key="2">
    <source>
        <dbReference type="ARBA" id="ARBA00004496"/>
    </source>
</evidence>
<dbReference type="GO" id="GO:0005634">
    <property type="term" value="C:nucleus"/>
    <property type="evidence" value="ECO:0007669"/>
    <property type="project" value="UniProtKB-SubCell"/>
</dbReference>
<dbReference type="KEGG" id="kdj:28968420"/>
<dbReference type="EMBL" id="KI894031">
    <property type="protein sequence ID" value="OBR85386.1"/>
    <property type="molecule type" value="Genomic_DNA"/>
</dbReference>
<dbReference type="PROSITE" id="PS51203">
    <property type="entry name" value="CS"/>
    <property type="match status" value="1"/>
</dbReference>
<evidence type="ECO:0000256" key="4">
    <source>
        <dbReference type="ARBA" id="ARBA00022490"/>
    </source>
</evidence>
<feature type="compositionally biased region" description="Acidic residues" evidence="6">
    <location>
        <begin position="427"/>
        <end position="443"/>
    </location>
</feature>
<feature type="compositionally biased region" description="Basic and acidic residues" evidence="6">
    <location>
        <begin position="273"/>
        <end position="292"/>
    </location>
</feature>
<evidence type="ECO:0000313" key="10">
    <source>
        <dbReference type="Proteomes" id="UP000078595"/>
    </source>
</evidence>
<evidence type="ECO:0000313" key="8">
    <source>
        <dbReference type="EMBL" id="OBR85386.1"/>
    </source>
</evidence>
<keyword evidence="10" id="KW-1185">Reference proteome</keyword>
<dbReference type="InterPro" id="IPR008978">
    <property type="entry name" value="HSP20-like_chaperone"/>
</dbReference>
<evidence type="ECO:0000313" key="9">
    <source>
        <dbReference type="EMBL" id="WWC61720.1"/>
    </source>
</evidence>
<feature type="compositionally biased region" description="Basic and acidic residues" evidence="6">
    <location>
        <begin position="658"/>
        <end position="678"/>
    </location>
</feature>
<reference evidence="8" key="1">
    <citation type="submission" date="2013-07" db="EMBL/GenBank/DDBJ databases">
        <title>The Genome Sequence of Cryptococcus dejecticola CBS10117.</title>
        <authorList>
            <consortium name="The Broad Institute Genome Sequencing Platform"/>
            <person name="Cuomo C."/>
            <person name="Litvintseva A."/>
            <person name="Chen Y."/>
            <person name="Heitman J."/>
            <person name="Sun S."/>
            <person name="Springer D."/>
            <person name="Dromer F."/>
            <person name="Young S.K."/>
            <person name="Zeng Q."/>
            <person name="Gargeya S."/>
            <person name="Fitzgerald M."/>
            <person name="Abouelleil A."/>
            <person name="Alvarado L."/>
            <person name="Berlin A.M."/>
            <person name="Chapman S.B."/>
            <person name="Dewar J."/>
            <person name="Goldberg J."/>
            <person name="Griggs A."/>
            <person name="Gujja S."/>
            <person name="Hansen M."/>
            <person name="Howarth C."/>
            <person name="Imamovic A."/>
            <person name="Larimer J."/>
            <person name="McCowan C."/>
            <person name="Murphy C."/>
            <person name="Pearson M."/>
            <person name="Priest M."/>
            <person name="Roberts A."/>
            <person name="Saif S."/>
            <person name="Shea T."/>
            <person name="Sykes S."/>
            <person name="Wortman J."/>
            <person name="Nusbaum C."/>
            <person name="Birren B."/>
        </authorList>
    </citation>
    <scope>NUCLEOTIDE SEQUENCE [LARGE SCALE GENOMIC DNA]</scope>
    <source>
        <strain evidence="8">CBS 10117</strain>
    </source>
</reference>
<dbReference type="CDD" id="cd06467">
    <property type="entry name" value="p23_NUDC_like"/>
    <property type="match status" value="1"/>
</dbReference>
<feature type="region of interest" description="Disordered" evidence="6">
    <location>
        <begin position="271"/>
        <end position="315"/>
    </location>
</feature>
<accession>A0A1A6A5Q4</accession>
<reference evidence="9" key="3">
    <citation type="submission" date="2024-02" db="EMBL/GenBank/DDBJ databases">
        <title>Comparative genomics of Cryptococcus and Kwoniella reveals pathogenesis evolution and contrasting modes of karyotype evolution via chromosome fusion or intercentromeric recombination.</title>
        <authorList>
            <person name="Coelho M.A."/>
            <person name="David-Palma M."/>
            <person name="Shea T."/>
            <person name="Bowers K."/>
            <person name="McGinley-Smith S."/>
            <person name="Mohammad A.W."/>
            <person name="Gnirke A."/>
            <person name="Yurkov A.M."/>
            <person name="Nowrousian M."/>
            <person name="Sun S."/>
            <person name="Cuomo C.A."/>
            <person name="Heitman J."/>
        </authorList>
    </citation>
    <scope>NUCLEOTIDE SEQUENCE</scope>
    <source>
        <strain evidence="9">CBS 10117</strain>
    </source>
</reference>
<dbReference type="PANTHER" id="PTHR21664">
    <property type="entry name" value="CHRONIC MYELOGENOUS LEUKEMIA TUMOR ANTIGEN 66"/>
    <property type="match status" value="1"/>
</dbReference>
<feature type="compositionally biased region" description="Polar residues" evidence="6">
    <location>
        <begin position="293"/>
        <end position="305"/>
    </location>
</feature>
<evidence type="ECO:0000259" key="7">
    <source>
        <dbReference type="PROSITE" id="PS51203"/>
    </source>
</evidence>
<dbReference type="Gene3D" id="2.60.40.790">
    <property type="match status" value="1"/>
</dbReference>
<feature type="compositionally biased region" description="Low complexity" evidence="6">
    <location>
        <begin position="686"/>
        <end position="706"/>
    </location>
</feature>
<dbReference type="Pfam" id="PF04969">
    <property type="entry name" value="CS"/>
    <property type="match status" value="1"/>
</dbReference>
<dbReference type="STRING" id="1296121.A0A1A6A5Q4"/>
<dbReference type="RefSeq" id="XP_018263228.1">
    <property type="nucleotide sequence ID" value="XM_018408017.1"/>
</dbReference>
<feature type="domain" description="CS" evidence="7">
    <location>
        <begin position="311"/>
        <end position="421"/>
    </location>
</feature>
<dbReference type="AlphaFoldDB" id="A0A1A6A5Q4"/>
<proteinExistence type="predicted"/>
<reference evidence="9" key="2">
    <citation type="submission" date="2013-07" db="EMBL/GenBank/DDBJ databases">
        <authorList>
            <consortium name="The Broad Institute Genome Sequencing Platform"/>
            <person name="Cuomo C."/>
            <person name="Litvintseva A."/>
            <person name="Chen Y."/>
            <person name="Heitman J."/>
            <person name="Sun S."/>
            <person name="Springer D."/>
            <person name="Dromer F."/>
            <person name="Young S.K."/>
            <person name="Zeng Q."/>
            <person name="Gargeya S."/>
            <person name="Fitzgerald M."/>
            <person name="Abouelleil A."/>
            <person name="Alvarado L."/>
            <person name="Berlin A.M."/>
            <person name="Chapman S.B."/>
            <person name="Dewar J."/>
            <person name="Goldberg J."/>
            <person name="Griggs A."/>
            <person name="Gujja S."/>
            <person name="Hansen M."/>
            <person name="Howarth C."/>
            <person name="Imamovic A."/>
            <person name="Larimer J."/>
            <person name="McCowan C."/>
            <person name="Murphy C."/>
            <person name="Pearson M."/>
            <person name="Priest M."/>
            <person name="Roberts A."/>
            <person name="Saif S."/>
            <person name="Shea T."/>
            <person name="Sykes S."/>
            <person name="Wortman J."/>
            <person name="Nusbaum C."/>
            <person name="Birren B."/>
        </authorList>
    </citation>
    <scope>NUCLEOTIDE SEQUENCE</scope>
    <source>
        <strain evidence="9">CBS 10117</strain>
    </source>
</reference>
<feature type="compositionally biased region" description="Low complexity" evidence="6">
    <location>
        <begin position="639"/>
        <end position="657"/>
    </location>
</feature>
<evidence type="ECO:0000256" key="3">
    <source>
        <dbReference type="ARBA" id="ARBA00018915"/>
    </source>
</evidence>
<dbReference type="GO" id="GO:0005737">
    <property type="term" value="C:cytoplasm"/>
    <property type="evidence" value="ECO:0007669"/>
    <property type="project" value="UniProtKB-SubCell"/>
</dbReference>
<comment type="subcellular location">
    <subcellularLocation>
        <location evidence="2">Cytoplasm</location>
    </subcellularLocation>
    <subcellularLocation>
        <location evidence="1">Nucleus</location>
    </subcellularLocation>
</comment>
<dbReference type="InterPro" id="IPR007052">
    <property type="entry name" value="CS_dom"/>
</dbReference>
<protein>
    <recommendedName>
        <fullName evidence="3">NudC domain-containing protein 1</fullName>
    </recommendedName>
</protein>
<dbReference type="InterPro" id="IPR037895">
    <property type="entry name" value="NUDCD1"/>
</dbReference>
<feature type="region of interest" description="Disordered" evidence="6">
    <location>
        <begin position="422"/>
        <end position="447"/>
    </location>
</feature>
<dbReference type="Proteomes" id="UP000078595">
    <property type="component" value="Chromosome 5"/>
</dbReference>
<feature type="region of interest" description="Disordered" evidence="6">
    <location>
        <begin position="636"/>
        <end position="708"/>
    </location>
</feature>
<feature type="region of interest" description="Disordered" evidence="6">
    <location>
        <begin position="462"/>
        <end position="482"/>
    </location>
</feature>
<name>A0A1A6A5Q4_9TREE</name>
<dbReference type="PANTHER" id="PTHR21664:SF1">
    <property type="entry name" value="NUDC DOMAIN-CONTAINING PROTEIN 1"/>
    <property type="match status" value="1"/>
</dbReference>
<evidence type="ECO:0000256" key="1">
    <source>
        <dbReference type="ARBA" id="ARBA00004123"/>
    </source>
</evidence>
<dbReference type="GeneID" id="28968420"/>
<evidence type="ECO:0000256" key="6">
    <source>
        <dbReference type="SAM" id="MobiDB-lite"/>
    </source>
</evidence>
<gene>
    <name evidence="8" type="ORF">I303_04721</name>
    <name evidence="9" type="ORF">I303_104305</name>
</gene>
<dbReference type="SUPFAM" id="SSF49764">
    <property type="entry name" value="HSP20-like chaperones"/>
    <property type="match status" value="1"/>
</dbReference>
<evidence type="ECO:0000256" key="5">
    <source>
        <dbReference type="ARBA" id="ARBA00023242"/>
    </source>
</evidence>
<dbReference type="OrthoDB" id="428655at2759"/>
<organism evidence="8">
    <name type="scientific">Kwoniella dejecticola CBS 10117</name>
    <dbReference type="NCBI Taxonomy" id="1296121"/>
    <lineage>
        <taxon>Eukaryota</taxon>
        <taxon>Fungi</taxon>
        <taxon>Dikarya</taxon>
        <taxon>Basidiomycota</taxon>
        <taxon>Agaricomycotina</taxon>
        <taxon>Tremellomycetes</taxon>
        <taxon>Tremellales</taxon>
        <taxon>Cryptococcaceae</taxon>
        <taxon>Kwoniella</taxon>
    </lineage>
</organism>
<keyword evidence="4" id="KW-0963">Cytoplasm</keyword>